<feature type="transmembrane region" description="Helical" evidence="1">
    <location>
        <begin position="270"/>
        <end position="294"/>
    </location>
</feature>
<feature type="transmembrane region" description="Helical" evidence="1">
    <location>
        <begin position="195"/>
        <end position="217"/>
    </location>
</feature>
<feature type="transmembrane region" description="Helical" evidence="1">
    <location>
        <begin position="155"/>
        <end position="174"/>
    </location>
</feature>
<protein>
    <submittedName>
        <fullName evidence="2">Uncharacterized protein</fullName>
    </submittedName>
</protein>
<dbReference type="AlphaFoldDB" id="A0A9D4T4P8"/>
<name>A0A9D4T4P8_RHISA</name>
<dbReference type="Proteomes" id="UP000821837">
    <property type="component" value="Unassembled WGS sequence"/>
</dbReference>
<comment type="caution">
    <text evidence="2">The sequence shown here is derived from an EMBL/GenBank/DDBJ whole genome shotgun (WGS) entry which is preliminary data.</text>
</comment>
<keyword evidence="1" id="KW-0812">Transmembrane</keyword>
<reference evidence="2" key="1">
    <citation type="journal article" date="2020" name="Cell">
        <title>Large-Scale Comparative Analyses of Tick Genomes Elucidate Their Genetic Diversity and Vector Capacities.</title>
        <authorList>
            <consortium name="Tick Genome and Microbiome Consortium (TIGMIC)"/>
            <person name="Jia N."/>
            <person name="Wang J."/>
            <person name="Shi W."/>
            <person name="Du L."/>
            <person name="Sun Y."/>
            <person name="Zhan W."/>
            <person name="Jiang J.F."/>
            <person name="Wang Q."/>
            <person name="Zhang B."/>
            <person name="Ji P."/>
            <person name="Bell-Sakyi L."/>
            <person name="Cui X.M."/>
            <person name="Yuan T.T."/>
            <person name="Jiang B.G."/>
            <person name="Yang W.F."/>
            <person name="Lam T.T."/>
            <person name="Chang Q.C."/>
            <person name="Ding S.J."/>
            <person name="Wang X.J."/>
            <person name="Zhu J.G."/>
            <person name="Ruan X.D."/>
            <person name="Zhao L."/>
            <person name="Wei J.T."/>
            <person name="Ye R.Z."/>
            <person name="Que T.C."/>
            <person name="Du C.H."/>
            <person name="Zhou Y.H."/>
            <person name="Cheng J.X."/>
            <person name="Dai P.F."/>
            <person name="Guo W.B."/>
            <person name="Han X.H."/>
            <person name="Huang E.J."/>
            <person name="Li L.F."/>
            <person name="Wei W."/>
            <person name="Gao Y.C."/>
            <person name="Liu J.Z."/>
            <person name="Shao H.Z."/>
            <person name="Wang X."/>
            <person name="Wang C.C."/>
            <person name="Yang T.C."/>
            <person name="Huo Q.B."/>
            <person name="Li W."/>
            <person name="Chen H.Y."/>
            <person name="Chen S.E."/>
            <person name="Zhou L.G."/>
            <person name="Ni X.B."/>
            <person name="Tian J.H."/>
            <person name="Sheng Y."/>
            <person name="Liu T."/>
            <person name="Pan Y.S."/>
            <person name="Xia L.Y."/>
            <person name="Li J."/>
            <person name="Zhao F."/>
            <person name="Cao W.C."/>
        </authorList>
    </citation>
    <scope>NUCLEOTIDE SEQUENCE</scope>
    <source>
        <strain evidence="2">Rsan-2018</strain>
    </source>
</reference>
<evidence type="ECO:0000313" key="2">
    <source>
        <dbReference type="EMBL" id="KAH7970052.1"/>
    </source>
</evidence>
<accession>A0A9D4T4P8</accession>
<organism evidence="2 3">
    <name type="scientific">Rhipicephalus sanguineus</name>
    <name type="common">Brown dog tick</name>
    <name type="synonym">Ixodes sanguineus</name>
    <dbReference type="NCBI Taxonomy" id="34632"/>
    <lineage>
        <taxon>Eukaryota</taxon>
        <taxon>Metazoa</taxon>
        <taxon>Ecdysozoa</taxon>
        <taxon>Arthropoda</taxon>
        <taxon>Chelicerata</taxon>
        <taxon>Arachnida</taxon>
        <taxon>Acari</taxon>
        <taxon>Parasitiformes</taxon>
        <taxon>Ixodida</taxon>
        <taxon>Ixodoidea</taxon>
        <taxon>Ixodidae</taxon>
        <taxon>Rhipicephalinae</taxon>
        <taxon>Rhipicephalus</taxon>
        <taxon>Rhipicephalus</taxon>
    </lineage>
</organism>
<dbReference type="EMBL" id="JABSTV010001248">
    <property type="protein sequence ID" value="KAH7970052.1"/>
    <property type="molecule type" value="Genomic_DNA"/>
</dbReference>
<feature type="transmembrane region" description="Helical" evidence="1">
    <location>
        <begin position="64"/>
        <end position="83"/>
    </location>
</feature>
<sequence length="400" mass="45370">MTAAITIESGSAPGNATAARRPEVVVVQGLNRRGYEYIGQTPRNALKVFHGSTSGFNATSTFKTLILILLTLYFVFMLLRYIFWLPWMGLDSLDVMFEISEVLLGLAAVAGAESFWSYKSKLTPLSTRYFEASEAEGGFEPGQGSLRPPSFWHDTLVRLLLFGHAMGGLSLYLASNKCSWMREDVAQDSSLEATLFFCLTLIAMTQGYLTMTLYTVFCLDVRRTMQCAAEELQRTYQFISHDSLSRLHLKWEQCCRYLGDLSHNFLGFVFTWYCYLFFRAVCLITLLCTAVFSANGAATALTRQQLSVPMFELTYLVILCAVSDKLKATLLSPVEQLRELTLSRATSEVAIHVEVQRFMYRIYKYRTMTLLKPSTWTKFALKAFGLIIFFLLVRVHVKKL</sequence>
<gene>
    <name evidence="2" type="ORF">HPB52_023941</name>
</gene>
<feature type="transmembrane region" description="Helical" evidence="1">
    <location>
        <begin position="379"/>
        <end position="397"/>
    </location>
</feature>
<proteinExistence type="predicted"/>
<keyword evidence="3" id="KW-1185">Reference proteome</keyword>
<evidence type="ECO:0000313" key="3">
    <source>
        <dbReference type="Proteomes" id="UP000821837"/>
    </source>
</evidence>
<reference evidence="2" key="2">
    <citation type="submission" date="2021-09" db="EMBL/GenBank/DDBJ databases">
        <authorList>
            <person name="Jia N."/>
            <person name="Wang J."/>
            <person name="Shi W."/>
            <person name="Du L."/>
            <person name="Sun Y."/>
            <person name="Zhan W."/>
            <person name="Jiang J."/>
            <person name="Wang Q."/>
            <person name="Zhang B."/>
            <person name="Ji P."/>
            <person name="Sakyi L.B."/>
            <person name="Cui X."/>
            <person name="Yuan T."/>
            <person name="Jiang B."/>
            <person name="Yang W."/>
            <person name="Lam T.T.-Y."/>
            <person name="Chang Q."/>
            <person name="Ding S."/>
            <person name="Wang X."/>
            <person name="Zhu J."/>
            <person name="Ruan X."/>
            <person name="Zhao L."/>
            <person name="Wei J."/>
            <person name="Que T."/>
            <person name="Du C."/>
            <person name="Cheng J."/>
            <person name="Dai P."/>
            <person name="Han X."/>
            <person name="Huang E."/>
            <person name="Gao Y."/>
            <person name="Liu J."/>
            <person name="Shao H."/>
            <person name="Ye R."/>
            <person name="Li L."/>
            <person name="Wei W."/>
            <person name="Wang X."/>
            <person name="Wang C."/>
            <person name="Huo Q."/>
            <person name="Li W."/>
            <person name="Guo W."/>
            <person name="Chen H."/>
            <person name="Chen S."/>
            <person name="Zhou L."/>
            <person name="Zhou L."/>
            <person name="Ni X."/>
            <person name="Tian J."/>
            <person name="Zhou Y."/>
            <person name="Sheng Y."/>
            <person name="Liu T."/>
            <person name="Pan Y."/>
            <person name="Xia L."/>
            <person name="Li J."/>
            <person name="Zhao F."/>
            <person name="Cao W."/>
        </authorList>
    </citation>
    <scope>NUCLEOTIDE SEQUENCE</scope>
    <source>
        <strain evidence="2">Rsan-2018</strain>
        <tissue evidence="2">Larvae</tissue>
    </source>
</reference>
<keyword evidence="1" id="KW-1133">Transmembrane helix</keyword>
<keyword evidence="1" id="KW-0472">Membrane</keyword>
<evidence type="ECO:0000256" key="1">
    <source>
        <dbReference type="SAM" id="Phobius"/>
    </source>
</evidence>